<evidence type="ECO:0000313" key="3">
    <source>
        <dbReference type="EMBL" id="KOO53504.1"/>
    </source>
</evidence>
<protein>
    <submittedName>
        <fullName evidence="3">F-box lrr-repeat protein 20-like isoform 2</fullName>
    </submittedName>
</protein>
<evidence type="ECO:0000313" key="4">
    <source>
        <dbReference type="Proteomes" id="UP000037460"/>
    </source>
</evidence>
<name>A0A0M0LR49_9EUKA</name>
<gene>
    <name evidence="3" type="ORF">Ctob_013212</name>
</gene>
<dbReference type="EMBL" id="JWZX01000201">
    <property type="protein sequence ID" value="KOO53504.1"/>
    <property type="molecule type" value="Genomic_DNA"/>
</dbReference>
<accession>A0A0M0LR49</accession>
<keyword evidence="4" id="KW-1185">Reference proteome</keyword>
<proteinExistence type="predicted"/>
<dbReference type="InterPro" id="IPR032675">
    <property type="entry name" value="LRR_dom_sf"/>
</dbReference>
<reference evidence="4" key="1">
    <citation type="journal article" date="2015" name="PLoS Genet.">
        <title>Genome Sequence and Transcriptome Analyses of Chrysochromulina tobin: Metabolic Tools for Enhanced Algal Fitness in the Prominent Order Prymnesiales (Haptophyceae).</title>
        <authorList>
            <person name="Hovde B.T."/>
            <person name="Deodato C.R."/>
            <person name="Hunsperger H.M."/>
            <person name="Ryken S.A."/>
            <person name="Yost W."/>
            <person name="Jha R.K."/>
            <person name="Patterson J."/>
            <person name="Monnat R.J. Jr."/>
            <person name="Barlow S.B."/>
            <person name="Starkenburg S.R."/>
            <person name="Cattolico R.A."/>
        </authorList>
    </citation>
    <scope>NUCLEOTIDE SEQUENCE</scope>
    <source>
        <strain evidence="4">CCMP291</strain>
    </source>
</reference>
<dbReference type="Pfam" id="PF25372">
    <property type="entry name" value="DUF7885"/>
    <property type="match status" value="1"/>
</dbReference>
<dbReference type="Gene3D" id="3.80.10.10">
    <property type="entry name" value="Ribonuclease Inhibitor"/>
    <property type="match status" value="1"/>
</dbReference>
<dbReference type="GO" id="GO:0031146">
    <property type="term" value="P:SCF-dependent proteasomal ubiquitin-dependent protein catabolic process"/>
    <property type="evidence" value="ECO:0007669"/>
    <property type="project" value="TreeGrafter"/>
</dbReference>
<organism evidence="3 4">
    <name type="scientific">Chrysochromulina tobinii</name>
    <dbReference type="NCBI Taxonomy" id="1460289"/>
    <lineage>
        <taxon>Eukaryota</taxon>
        <taxon>Haptista</taxon>
        <taxon>Haptophyta</taxon>
        <taxon>Prymnesiophyceae</taxon>
        <taxon>Prymnesiales</taxon>
        <taxon>Chrysochromulinaceae</taxon>
        <taxon>Chrysochromulina</taxon>
    </lineage>
</organism>
<evidence type="ECO:0000259" key="2">
    <source>
        <dbReference type="Pfam" id="PF25372"/>
    </source>
</evidence>
<dbReference type="SMART" id="SM00367">
    <property type="entry name" value="LRR_CC"/>
    <property type="match status" value="7"/>
</dbReference>
<feature type="region of interest" description="Disordered" evidence="1">
    <location>
        <begin position="1"/>
        <end position="21"/>
    </location>
</feature>
<sequence>MRGFRIGGIGETEQERGEGWCGPWSTATRLIEQREQARSAREEAIAAGTAVEPLVLWKPRRDPATATARRSSFARVPLLQELAVAFLVENIDAVASFGILSPGTQHAIAERLGSVRKFDDHALGLLTAEDAGATELVLPNCSLLTEGAMKQALSRLADHATHPLRLVDLGLCGRPMGPEAVAVLERLSELHTLRLRGCYRLSTPALRSLLGARGAGLTELVLSSNSQFGADSIGLIGAHCGDTLRTLRLEDCDQLPSECLAPLRRLRALTTLSLSGLCLLTDERLLELIDGCAPRLTSLGLRGCSLLSPEAIVSVARLCATLRELDLEGVELVTDTALHAIAESLPALERLSLKGCVQLSDEAVGALAANCRGLSHLSLNKVPGVSDVALLALKTHCADALRVLDLSWCRGLTVTFYDGHSNDALQVVGRGVGLA</sequence>
<comment type="caution">
    <text evidence="3">The sequence shown here is derived from an EMBL/GenBank/DDBJ whole genome shotgun (WGS) entry which is preliminary data.</text>
</comment>
<feature type="compositionally biased region" description="Gly residues" evidence="1">
    <location>
        <begin position="1"/>
        <end position="10"/>
    </location>
</feature>
<dbReference type="InterPro" id="IPR057207">
    <property type="entry name" value="FBXL15_LRR"/>
</dbReference>
<dbReference type="SUPFAM" id="SSF52047">
    <property type="entry name" value="RNI-like"/>
    <property type="match status" value="1"/>
</dbReference>
<evidence type="ECO:0000256" key="1">
    <source>
        <dbReference type="SAM" id="MobiDB-lite"/>
    </source>
</evidence>
<feature type="domain" description="F-box/LRR-repeat protein 15-like leucin rich repeat" evidence="2">
    <location>
        <begin position="188"/>
        <end position="369"/>
    </location>
</feature>
<dbReference type="AlphaFoldDB" id="A0A0M0LR49"/>
<dbReference type="Proteomes" id="UP000037460">
    <property type="component" value="Unassembled WGS sequence"/>
</dbReference>
<dbReference type="InterPro" id="IPR006553">
    <property type="entry name" value="Leu-rich_rpt_Cys-con_subtyp"/>
</dbReference>
<dbReference type="PANTHER" id="PTHR13318">
    <property type="entry name" value="PARTNER OF PAIRED, ISOFORM B-RELATED"/>
    <property type="match status" value="1"/>
</dbReference>
<dbReference type="OrthoDB" id="10257471at2759"/>
<dbReference type="GO" id="GO:0019005">
    <property type="term" value="C:SCF ubiquitin ligase complex"/>
    <property type="evidence" value="ECO:0007669"/>
    <property type="project" value="TreeGrafter"/>
</dbReference>